<dbReference type="InterPro" id="IPR037152">
    <property type="entry name" value="L-asparaginase_N_sf"/>
</dbReference>
<dbReference type="InterPro" id="IPR040919">
    <property type="entry name" value="Asparaginase_C"/>
</dbReference>
<dbReference type="InterPro" id="IPR027474">
    <property type="entry name" value="L-asparaginase_N"/>
</dbReference>
<keyword evidence="2" id="KW-0378">Hydrolase</keyword>
<sequence length="330" mass="35193">MNLPKLAIASLGGTVSMQARAVGEGVVPTVSGATLLASIPELRTQAHVTVETLGMLPSASLDFAFLLSVLCWANYQVEQGAVGVVITQGTDTLEESATFFDLLWEHDEPLVLTGAMRSATQAGADGPGNLLDACRVGLAQDSRRRGVQVVMNGQIHSAQAVRKTDSMALQAFSSPIVGPTGLLREGSVYYLRSRSQRHVLPVPHQTAQKVALLQASLSADTLLLDNILTLGYDGLVIASFGAGHLSETWTASIDAIAKKIPVIIATRCGSGSTARSTYGFKGGEMDLVRRGALMAGFVCPRKARILLWLLLGCERQDDVSRYLKENVQFQ</sequence>
<dbReference type="EMBL" id="JQGJ01000006">
    <property type="protein sequence ID" value="KHK64567.1"/>
    <property type="molecule type" value="Genomic_DNA"/>
</dbReference>
<dbReference type="InterPro" id="IPR006034">
    <property type="entry name" value="Asparaginase/glutaminase-like"/>
</dbReference>
<dbReference type="SUPFAM" id="SSF53774">
    <property type="entry name" value="Glutaminase/Asparaginase"/>
    <property type="match status" value="1"/>
</dbReference>
<dbReference type="GO" id="GO:0004067">
    <property type="term" value="F:asparaginase activity"/>
    <property type="evidence" value="ECO:0007669"/>
    <property type="project" value="UniProtKB-UniRule"/>
</dbReference>
<reference evidence="8" key="1">
    <citation type="submission" date="2015-03" db="EMBL/GenBank/DDBJ databases">
        <title>Pseudomonas frederiksbergensis hydrocarbon degrader.</title>
        <authorList>
            <person name="Brown L.M."/>
            <person name="Ruiz O.N."/>
            <person name="Mueller S."/>
            <person name="Gunasekera T.S."/>
        </authorList>
    </citation>
    <scope>NUCLEOTIDE SEQUENCE [LARGE SCALE GENOMIC DNA]</scope>
    <source>
        <strain evidence="8">SI8</strain>
    </source>
</reference>
<comment type="similarity">
    <text evidence="1">Belongs to the asparaginase 1 family.</text>
</comment>
<organism evidence="7 8">
    <name type="scientific">Pseudomonas frederiksbergensis</name>
    <dbReference type="NCBI Taxonomy" id="104087"/>
    <lineage>
        <taxon>Bacteria</taxon>
        <taxon>Pseudomonadati</taxon>
        <taxon>Pseudomonadota</taxon>
        <taxon>Gammaproteobacteria</taxon>
        <taxon>Pseudomonadales</taxon>
        <taxon>Pseudomonadaceae</taxon>
        <taxon>Pseudomonas</taxon>
    </lineage>
</organism>
<name>A0A0B1Z596_9PSED</name>
<evidence type="ECO:0000313" key="8">
    <source>
        <dbReference type="Proteomes" id="UP000030949"/>
    </source>
</evidence>
<gene>
    <name evidence="7" type="ORF">JZ00_12445</name>
</gene>
<dbReference type="PRINTS" id="PR00139">
    <property type="entry name" value="ASNGLNASE"/>
</dbReference>
<dbReference type="PANTHER" id="PTHR11707:SF28">
    <property type="entry name" value="60 KDA LYSOPHOSPHOLIPASE"/>
    <property type="match status" value="1"/>
</dbReference>
<dbReference type="Pfam" id="PF17763">
    <property type="entry name" value="Asparaginase_C"/>
    <property type="match status" value="1"/>
</dbReference>
<dbReference type="OrthoDB" id="9788068at2"/>
<dbReference type="AlphaFoldDB" id="A0A0B1Z596"/>
<dbReference type="InterPro" id="IPR004550">
    <property type="entry name" value="AsnASE_II"/>
</dbReference>
<dbReference type="Gene3D" id="3.40.50.1170">
    <property type="entry name" value="L-asparaginase, N-terminal domain"/>
    <property type="match status" value="1"/>
</dbReference>
<feature type="active site" description="O-isoaspartyl threonine intermediate" evidence="3">
    <location>
        <position position="14"/>
    </location>
</feature>
<evidence type="ECO:0000256" key="3">
    <source>
        <dbReference type="PIRSR" id="PIRSR001220-1"/>
    </source>
</evidence>
<protein>
    <submittedName>
        <fullName evidence="7">Asparaginase</fullName>
    </submittedName>
</protein>
<evidence type="ECO:0000313" key="7">
    <source>
        <dbReference type="EMBL" id="KHK64567.1"/>
    </source>
</evidence>
<evidence type="ECO:0000256" key="1">
    <source>
        <dbReference type="ARBA" id="ARBA00010518"/>
    </source>
</evidence>
<dbReference type="InterPro" id="IPR027473">
    <property type="entry name" value="L-asparaginase_C"/>
</dbReference>
<evidence type="ECO:0000259" key="5">
    <source>
        <dbReference type="Pfam" id="PF00710"/>
    </source>
</evidence>
<feature type="domain" description="L-asparaginase N-terminal" evidence="5">
    <location>
        <begin position="5"/>
        <end position="193"/>
    </location>
</feature>
<dbReference type="SFLD" id="SFLDS00057">
    <property type="entry name" value="Glutaminase/Asparaginase"/>
    <property type="match status" value="1"/>
</dbReference>
<dbReference type="SMART" id="SM00870">
    <property type="entry name" value="Asparaginase"/>
    <property type="match status" value="1"/>
</dbReference>
<proteinExistence type="inferred from homology"/>
<dbReference type="Gene3D" id="3.40.50.40">
    <property type="match status" value="1"/>
</dbReference>
<evidence type="ECO:0000259" key="6">
    <source>
        <dbReference type="Pfam" id="PF17763"/>
    </source>
</evidence>
<dbReference type="PANTHER" id="PTHR11707">
    <property type="entry name" value="L-ASPARAGINASE"/>
    <property type="match status" value="1"/>
</dbReference>
<dbReference type="PROSITE" id="PS51732">
    <property type="entry name" value="ASN_GLN_ASE_3"/>
    <property type="match status" value="1"/>
</dbReference>
<evidence type="ECO:0000256" key="4">
    <source>
        <dbReference type="PIRSR" id="PIRSR001220-2"/>
    </source>
</evidence>
<dbReference type="InterPro" id="IPR036152">
    <property type="entry name" value="Asp/glu_Ase-like_sf"/>
</dbReference>
<feature type="binding site" evidence="4">
    <location>
        <begin position="90"/>
        <end position="91"/>
    </location>
    <ligand>
        <name>substrate</name>
    </ligand>
</feature>
<dbReference type="RefSeq" id="WP_039591571.1">
    <property type="nucleotide sequence ID" value="NZ_CP142104.1"/>
</dbReference>
<comment type="caution">
    <text evidence="7">The sequence shown here is derived from an EMBL/GenBank/DDBJ whole genome shotgun (WGS) entry which is preliminary data.</text>
</comment>
<feature type="domain" description="Asparaginase/glutaminase C-terminal" evidence="6">
    <location>
        <begin position="209"/>
        <end position="316"/>
    </location>
</feature>
<dbReference type="PIRSF" id="PIRSF500176">
    <property type="entry name" value="L_ASNase"/>
    <property type="match status" value="1"/>
</dbReference>
<dbReference type="Proteomes" id="UP000030949">
    <property type="component" value="Unassembled WGS sequence"/>
</dbReference>
<dbReference type="Pfam" id="PF00710">
    <property type="entry name" value="Asparaginase"/>
    <property type="match status" value="1"/>
</dbReference>
<accession>A0A0B1Z596</accession>
<dbReference type="CDD" id="cd08964">
    <property type="entry name" value="L-asparaginase_II"/>
    <property type="match status" value="1"/>
</dbReference>
<dbReference type="GO" id="GO:0006528">
    <property type="term" value="P:asparagine metabolic process"/>
    <property type="evidence" value="ECO:0007669"/>
    <property type="project" value="InterPro"/>
</dbReference>
<evidence type="ECO:0000256" key="2">
    <source>
        <dbReference type="ARBA" id="ARBA00022801"/>
    </source>
</evidence>
<dbReference type="PIRSF" id="PIRSF001220">
    <property type="entry name" value="L-ASNase_gatD"/>
    <property type="match status" value="1"/>
</dbReference>
<feature type="binding site" evidence="4">
    <location>
        <position position="58"/>
    </location>
    <ligand>
        <name>substrate</name>
    </ligand>
</feature>